<dbReference type="SUPFAM" id="SSF49265">
    <property type="entry name" value="Fibronectin type III"/>
    <property type="match status" value="2"/>
</dbReference>
<protein>
    <recommendedName>
        <fullName evidence="5">Fibronectin type-III domain-containing protein</fullName>
    </recommendedName>
</protein>
<keyword evidence="2" id="KW-0624">Polysaccharide degradation</keyword>
<proteinExistence type="predicted"/>
<sequence length="592" mass="62801">MTTRTRLSALATTAVLATVGSVLVATPATAATPPVTLSADDVTDSPDAAGDTPGSVAPSTVSTAPRAARPPAGRMFDRWVDAVPATPAGLSATYDANTAQATLRWTASKETDLAGYRVYRRLATTSWSKVSGSALLTTPSFTDALPATGQTFLYEVRTVDKGGRESRGSLDVSATSLDRTGPAVPAGLTATGDMFATLLRWQPVADAARYEVYGAAQSAGPYTLLGTTTQPSYNDHLTPVNAPRHYRVRALDAKGNPSAFSATVIGDGVDRTPPQAPTDLTTYVQASETQVSWKMPDSFDNDRVNGGHFRLYRSPGTTLDPAALTRVTCVNTHSAYDRMCADQGMTPGAHHTYAVTAVDAAGNESALSAPVTVRSGDRVAPGPVTGLRATPRNDGMLLTWDAPAEDDIASYVAWRGVRQPDGTVRWLESCMEGTSDPQAMLCPSNPDGETYVYAVIAKDRWDNRLWLDDPKVATVTATELDLRPSVTVVTTGLLNGGSYATVITGPSRLVVSWGCYDASLCDPIVGYRVSRWNPSTEAYEPLHAGLLPTATRNYTDDTAAQGNTYHYTFEALREDGSTAMSHAWATTIADLV</sequence>
<keyword evidence="4" id="KW-0732">Signal</keyword>
<name>A0ABU8UER6_9ACTN</name>
<evidence type="ECO:0000259" key="5">
    <source>
        <dbReference type="PROSITE" id="PS50853"/>
    </source>
</evidence>
<gene>
    <name evidence="6" type="ORF">WKI68_44055</name>
</gene>
<evidence type="ECO:0000313" key="7">
    <source>
        <dbReference type="Proteomes" id="UP001382904"/>
    </source>
</evidence>
<dbReference type="PROSITE" id="PS50853">
    <property type="entry name" value="FN3"/>
    <property type="match status" value="1"/>
</dbReference>
<evidence type="ECO:0000256" key="1">
    <source>
        <dbReference type="ARBA" id="ARBA00023295"/>
    </source>
</evidence>
<keyword evidence="2" id="KW-0119">Carbohydrate metabolism</keyword>
<feature type="domain" description="Fibronectin type-III" evidence="5">
    <location>
        <begin position="273"/>
        <end position="378"/>
    </location>
</feature>
<comment type="caution">
    <text evidence="6">The sequence shown here is derived from an EMBL/GenBank/DDBJ whole genome shotgun (WGS) entry which is preliminary data.</text>
</comment>
<keyword evidence="1" id="KW-0326">Glycosidase</keyword>
<dbReference type="InterPro" id="IPR003961">
    <property type="entry name" value="FN3_dom"/>
</dbReference>
<dbReference type="InterPro" id="IPR036116">
    <property type="entry name" value="FN3_sf"/>
</dbReference>
<dbReference type="EMBL" id="JBBKAM010000004">
    <property type="protein sequence ID" value="MEJ8646360.1"/>
    <property type="molecule type" value="Genomic_DNA"/>
</dbReference>
<dbReference type="Gene3D" id="2.60.40.10">
    <property type="entry name" value="Immunoglobulins"/>
    <property type="match status" value="5"/>
</dbReference>
<keyword evidence="1" id="KW-0378">Hydrolase</keyword>
<evidence type="ECO:0000256" key="2">
    <source>
        <dbReference type="ARBA" id="ARBA00023326"/>
    </source>
</evidence>
<feature type="signal peptide" evidence="4">
    <location>
        <begin position="1"/>
        <end position="30"/>
    </location>
</feature>
<evidence type="ECO:0000313" key="6">
    <source>
        <dbReference type="EMBL" id="MEJ8646360.1"/>
    </source>
</evidence>
<keyword evidence="7" id="KW-1185">Reference proteome</keyword>
<dbReference type="SMART" id="SM00060">
    <property type="entry name" value="FN3"/>
    <property type="match status" value="3"/>
</dbReference>
<accession>A0ABU8UER6</accession>
<organism evidence="6 7">
    <name type="scientific">Streptomyces caledonius</name>
    <dbReference type="NCBI Taxonomy" id="3134107"/>
    <lineage>
        <taxon>Bacteria</taxon>
        <taxon>Bacillati</taxon>
        <taxon>Actinomycetota</taxon>
        <taxon>Actinomycetes</taxon>
        <taxon>Kitasatosporales</taxon>
        <taxon>Streptomycetaceae</taxon>
        <taxon>Streptomyces</taxon>
    </lineage>
</organism>
<feature type="chain" id="PRO_5045609597" description="Fibronectin type-III domain-containing protein" evidence="4">
    <location>
        <begin position="31"/>
        <end position="592"/>
    </location>
</feature>
<evidence type="ECO:0000256" key="4">
    <source>
        <dbReference type="SAM" id="SignalP"/>
    </source>
</evidence>
<evidence type="ECO:0000256" key="3">
    <source>
        <dbReference type="SAM" id="MobiDB-lite"/>
    </source>
</evidence>
<dbReference type="Proteomes" id="UP001382904">
    <property type="component" value="Unassembled WGS sequence"/>
</dbReference>
<reference evidence="6 7" key="1">
    <citation type="submission" date="2024-03" db="EMBL/GenBank/DDBJ databases">
        <title>Novel Streptomyces species of biotechnological and ecological value are a feature of Machair soil.</title>
        <authorList>
            <person name="Prole J.R."/>
            <person name="Goodfellow M."/>
            <person name="Allenby N."/>
            <person name="Ward A.C."/>
        </authorList>
    </citation>
    <scope>NUCLEOTIDE SEQUENCE [LARGE SCALE GENOMIC DNA]</scope>
    <source>
        <strain evidence="6 7">MS1.HAVA.3</strain>
    </source>
</reference>
<dbReference type="InterPro" id="IPR013783">
    <property type="entry name" value="Ig-like_fold"/>
</dbReference>
<feature type="region of interest" description="Disordered" evidence="3">
    <location>
        <begin position="33"/>
        <end position="69"/>
    </location>
</feature>